<proteinExistence type="predicted"/>
<dbReference type="PROSITE" id="PS51766">
    <property type="entry name" value="DOCKERIN"/>
    <property type="match status" value="1"/>
</dbReference>
<feature type="non-terminal residue" evidence="2">
    <location>
        <position position="248"/>
    </location>
</feature>
<gene>
    <name evidence="2" type="ORF">METZ01_LOCUS466081</name>
</gene>
<dbReference type="InterPro" id="IPR036439">
    <property type="entry name" value="Dockerin_dom_sf"/>
</dbReference>
<dbReference type="EMBL" id="UINC01196289">
    <property type="protein sequence ID" value="SVE13227.1"/>
    <property type="molecule type" value="Genomic_DNA"/>
</dbReference>
<accession>A0A383AZG7</accession>
<dbReference type="GO" id="GO:0004553">
    <property type="term" value="F:hydrolase activity, hydrolyzing O-glycosyl compounds"/>
    <property type="evidence" value="ECO:0007669"/>
    <property type="project" value="InterPro"/>
</dbReference>
<dbReference type="InterPro" id="IPR002105">
    <property type="entry name" value="Dockerin_1_rpt"/>
</dbReference>
<dbReference type="GO" id="GO:0000272">
    <property type="term" value="P:polysaccharide catabolic process"/>
    <property type="evidence" value="ECO:0007669"/>
    <property type="project" value="InterPro"/>
</dbReference>
<name>A0A383AZG7_9ZZZZ</name>
<dbReference type="SUPFAM" id="SSF63446">
    <property type="entry name" value="Type I dockerin domain"/>
    <property type="match status" value="1"/>
</dbReference>
<feature type="domain" description="Dockerin" evidence="1">
    <location>
        <begin position="103"/>
        <end position="171"/>
    </location>
</feature>
<feature type="non-terminal residue" evidence="2">
    <location>
        <position position="1"/>
    </location>
</feature>
<dbReference type="AlphaFoldDB" id="A0A383AZG7"/>
<organism evidence="2">
    <name type="scientific">marine metagenome</name>
    <dbReference type="NCBI Taxonomy" id="408172"/>
    <lineage>
        <taxon>unclassified sequences</taxon>
        <taxon>metagenomes</taxon>
        <taxon>ecological metagenomes</taxon>
    </lineage>
</organism>
<dbReference type="CDD" id="cd14256">
    <property type="entry name" value="Dockerin_I"/>
    <property type="match status" value="1"/>
</dbReference>
<dbReference type="Pfam" id="PF00404">
    <property type="entry name" value="Dockerin_1"/>
    <property type="match status" value="1"/>
</dbReference>
<dbReference type="InterPro" id="IPR016134">
    <property type="entry name" value="Dockerin_dom"/>
</dbReference>
<evidence type="ECO:0000259" key="1">
    <source>
        <dbReference type="PROSITE" id="PS51766"/>
    </source>
</evidence>
<protein>
    <recommendedName>
        <fullName evidence="1">Dockerin domain-containing protein</fullName>
    </recommendedName>
</protein>
<dbReference type="Gene3D" id="1.10.1330.10">
    <property type="entry name" value="Dockerin domain"/>
    <property type="match status" value="1"/>
</dbReference>
<evidence type="ECO:0000313" key="2">
    <source>
        <dbReference type="EMBL" id="SVE13227.1"/>
    </source>
</evidence>
<reference evidence="2" key="1">
    <citation type="submission" date="2018-05" db="EMBL/GenBank/DDBJ databases">
        <authorList>
            <person name="Lanie J.A."/>
            <person name="Ng W.-L."/>
            <person name="Kazmierczak K.M."/>
            <person name="Andrzejewski T.M."/>
            <person name="Davidsen T.M."/>
            <person name="Wayne K.J."/>
            <person name="Tettelin H."/>
            <person name="Glass J.I."/>
            <person name="Rusch D."/>
            <person name="Podicherti R."/>
            <person name="Tsui H.-C.T."/>
            <person name="Winkler M.E."/>
        </authorList>
    </citation>
    <scope>NUCLEOTIDE SEQUENCE</scope>
</reference>
<sequence>REPGTAGYEAMVEALTADPNARGPYIWATGPGLPLSEPGQITRAVLLNMTFVNWNGGEVGDPDWPANVNAMIPETGTIFRIATTKPNSVEDVFTFTTSGPTSFTVEKGDVNLDSLVNISDAVMLISFLLQVAEPTSEQEFASDFNSDMFINISDVVALINSILGQSSRLMASLSDAESAYINLPEEPIISESGIRLPVEISADGALVALQIELNYDSEILDPLSPTIEGEEWNGINVLFHSPNPGKVV</sequence>